<protein>
    <recommendedName>
        <fullName evidence="9">L-arabinitol 4-dehydrogenase</fullName>
        <ecNumber evidence="8">1.1.1.12</ecNumber>
    </recommendedName>
</protein>
<dbReference type="GeneID" id="36516987"/>
<evidence type="ECO:0000256" key="4">
    <source>
        <dbReference type="ARBA" id="ARBA00022723"/>
    </source>
</evidence>
<proteinExistence type="inferred from homology"/>
<dbReference type="Pfam" id="PF00107">
    <property type="entry name" value="ADH_zinc_N"/>
    <property type="match status" value="1"/>
</dbReference>
<dbReference type="GO" id="GO:0046872">
    <property type="term" value="F:metal ion binding"/>
    <property type="evidence" value="ECO:0007669"/>
    <property type="project" value="UniProtKB-KW"/>
</dbReference>
<evidence type="ECO:0000256" key="6">
    <source>
        <dbReference type="ARBA" id="ARBA00023002"/>
    </source>
</evidence>
<dbReference type="Gene3D" id="3.40.50.720">
    <property type="entry name" value="NAD(P)-binding Rossmann-like Domain"/>
    <property type="match status" value="1"/>
</dbReference>
<dbReference type="Pfam" id="PF08240">
    <property type="entry name" value="ADH_N"/>
    <property type="match status" value="1"/>
</dbReference>
<dbReference type="SUPFAM" id="SSF51735">
    <property type="entry name" value="NAD(P)-binding Rossmann-fold domains"/>
    <property type="match status" value="1"/>
</dbReference>
<evidence type="ECO:0000256" key="8">
    <source>
        <dbReference type="ARBA" id="ARBA00038954"/>
    </source>
</evidence>
<comment type="catalytic activity">
    <reaction evidence="10">
        <text>L-arabinitol + NAD(+) = L-xylulose + NADH + H(+)</text>
        <dbReference type="Rhea" id="RHEA:16381"/>
        <dbReference type="ChEBI" id="CHEBI:15378"/>
        <dbReference type="ChEBI" id="CHEBI:17399"/>
        <dbReference type="ChEBI" id="CHEBI:18403"/>
        <dbReference type="ChEBI" id="CHEBI:57540"/>
        <dbReference type="ChEBI" id="CHEBI:57945"/>
        <dbReference type="EC" id="1.1.1.12"/>
    </reaction>
</comment>
<organism evidence="12 13">
    <name type="scientific">Wickerhamiella sorbophila</name>
    <dbReference type="NCBI Taxonomy" id="45607"/>
    <lineage>
        <taxon>Eukaryota</taxon>
        <taxon>Fungi</taxon>
        <taxon>Dikarya</taxon>
        <taxon>Ascomycota</taxon>
        <taxon>Saccharomycotina</taxon>
        <taxon>Dipodascomycetes</taxon>
        <taxon>Dipodascales</taxon>
        <taxon>Trichomonascaceae</taxon>
        <taxon>Wickerhamiella</taxon>
    </lineage>
</organism>
<gene>
    <name evidence="12" type="ORF">B9G98_03239</name>
</gene>
<dbReference type="GO" id="GO:0003939">
    <property type="term" value="F:L-iditol 2-dehydrogenase (NAD+) activity"/>
    <property type="evidence" value="ECO:0007669"/>
    <property type="project" value="TreeGrafter"/>
</dbReference>
<evidence type="ECO:0000256" key="7">
    <source>
        <dbReference type="ARBA" id="ARBA00023027"/>
    </source>
</evidence>
<dbReference type="InterPro" id="IPR013154">
    <property type="entry name" value="ADH-like_N"/>
</dbReference>
<sequence length="358" mass="38775">MSNIGVFTNPKQELYVGPCEPANAEVELKPSEVLLRVRATGICGSDVHFWKEGRVGDTMVVRDEHILGHESSADVLKVGSAVKNLAVGDRVAIEPGKQCLTCDQCLHGHYNGCEQVEFKSTPPFQGLLRRLVVHPARLCHKISDRISYEEGALLEPISVGLAGIRQAELELGDSVVVCGAGPIGIVCAILARAAGAAPLVITDINQHRLEMASRLVPNIRTVKVEPNDDPQLTAKKIIAAANGVKMKVALECTGFEQSIAASIYSLQFKGVCEIIGVGKDHINLPFMHASVNEITIRGLFRYANTWPTAIRLLENKLIDIQGLVTHRLPLEKGVEAFEIASNPSSNSIKVIIFNDNIS</sequence>
<comment type="similarity">
    <text evidence="2">Belongs to the zinc-containing alcohol dehydrogenase family.</text>
</comment>
<evidence type="ECO:0000256" key="9">
    <source>
        <dbReference type="ARBA" id="ARBA00039783"/>
    </source>
</evidence>
<dbReference type="PANTHER" id="PTHR43161:SF12">
    <property type="entry name" value="L-ARABINITOL 4-DEHYDROGENASE"/>
    <property type="match status" value="1"/>
</dbReference>
<keyword evidence="13" id="KW-1185">Reference proteome</keyword>
<dbReference type="InterPro" id="IPR011032">
    <property type="entry name" value="GroES-like_sf"/>
</dbReference>
<evidence type="ECO:0000259" key="11">
    <source>
        <dbReference type="SMART" id="SM00829"/>
    </source>
</evidence>
<dbReference type="SUPFAM" id="SSF50129">
    <property type="entry name" value="GroES-like"/>
    <property type="match status" value="1"/>
</dbReference>
<evidence type="ECO:0000256" key="1">
    <source>
        <dbReference type="ARBA" id="ARBA00001947"/>
    </source>
</evidence>
<comment type="subunit">
    <text evidence="3">Homotetramer.</text>
</comment>
<feature type="domain" description="Enoyl reductase (ER)" evidence="11">
    <location>
        <begin position="11"/>
        <end position="352"/>
    </location>
</feature>
<evidence type="ECO:0000256" key="10">
    <source>
        <dbReference type="ARBA" id="ARBA00049317"/>
    </source>
</evidence>
<dbReference type="STRING" id="45607.A0A2T0FKW0"/>
<dbReference type="Gene3D" id="3.90.180.10">
    <property type="entry name" value="Medium-chain alcohol dehydrogenases, catalytic domain"/>
    <property type="match status" value="1"/>
</dbReference>
<dbReference type="CDD" id="cd05285">
    <property type="entry name" value="sorbitol_DH"/>
    <property type="match status" value="1"/>
</dbReference>
<keyword evidence="5" id="KW-0862">Zinc</keyword>
<evidence type="ECO:0000256" key="2">
    <source>
        <dbReference type="ARBA" id="ARBA00008072"/>
    </source>
</evidence>
<reference evidence="12 13" key="1">
    <citation type="submission" date="2017-04" db="EMBL/GenBank/DDBJ databases">
        <title>Genome sequencing of [Candida] sorbophila.</title>
        <authorList>
            <person name="Ahn J.O."/>
        </authorList>
    </citation>
    <scope>NUCLEOTIDE SEQUENCE [LARGE SCALE GENOMIC DNA]</scope>
    <source>
        <strain evidence="12 13">DS02</strain>
    </source>
</reference>
<evidence type="ECO:0000313" key="13">
    <source>
        <dbReference type="Proteomes" id="UP000238350"/>
    </source>
</evidence>
<comment type="caution">
    <text evidence="12">The sequence shown here is derived from an EMBL/GenBank/DDBJ whole genome shotgun (WGS) entry which is preliminary data.</text>
</comment>
<evidence type="ECO:0000313" key="12">
    <source>
        <dbReference type="EMBL" id="PRT55619.1"/>
    </source>
</evidence>
<dbReference type="InterPro" id="IPR045306">
    <property type="entry name" value="SDH-like"/>
</dbReference>
<dbReference type="AlphaFoldDB" id="A0A2T0FKW0"/>
<keyword evidence="7" id="KW-0520">NAD</keyword>
<dbReference type="EC" id="1.1.1.12" evidence="8"/>
<evidence type="ECO:0000256" key="5">
    <source>
        <dbReference type="ARBA" id="ARBA00022833"/>
    </source>
</evidence>
<dbReference type="InterPro" id="IPR036291">
    <property type="entry name" value="NAD(P)-bd_dom_sf"/>
</dbReference>
<dbReference type="RefSeq" id="XP_024665564.1">
    <property type="nucleotide sequence ID" value="XM_024809796.1"/>
</dbReference>
<comment type="cofactor">
    <cofactor evidence="1">
        <name>Zn(2+)</name>
        <dbReference type="ChEBI" id="CHEBI:29105"/>
    </cofactor>
</comment>
<dbReference type="Proteomes" id="UP000238350">
    <property type="component" value="Unassembled WGS sequence"/>
</dbReference>
<dbReference type="InterPro" id="IPR013149">
    <property type="entry name" value="ADH-like_C"/>
</dbReference>
<keyword evidence="6" id="KW-0560">Oxidoreductase</keyword>
<evidence type="ECO:0000256" key="3">
    <source>
        <dbReference type="ARBA" id="ARBA00011881"/>
    </source>
</evidence>
<accession>A0A2T0FKW0</accession>
<dbReference type="FunFam" id="3.40.50.720:FF:000068">
    <property type="entry name" value="Sorbitol dehydrogenase"/>
    <property type="match status" value="1"/>
</dbReference>
<dbReference type="PANTHER" id="PTHR43161">
    <property type="entry name" value="SORBITOL DEHYDROGENASE"/>
    <property type="match status" value="1"/>
</dbReference>
<keyword evidence="4" id="KW-0479">Metal-binding</keyword>
<dbReference type="OrthoDB" id="3941538at2759"/>
<dbReference type="InterPro" id="IPR020843">
    <property type="entry name" value="ER"/>
</dbReference>
<dbReference type="SMART" id="SM00829">
    <property type="entry name" value="PKS_ER"/>
    <property type="match status" value="1"/>
</dbReference>
<name>A0A2T0FKW0_9ASCO</name>
<dbReference type="EMBL" id="NDIQ01000021">
    <property type="protein sequence ID" value="PRT55619.1"/>
    <property type="molecule type" value="Genomic_DNA"/>
</dbReference>
<dbReference type="GO" id="GO:0050019">
    <property type="term" value="F:L-arabinitol 4-dehydrogenase activity"/>
    <property type="evidence" value="ECO:0007669"/>
    <property type="project" value="UniProtKB-EC"/>
</dbReference>
<dbReference type="GO" id="GO:0006062">
    <property type="term" value="P:sorbitol catabolic process"/>
    <property type="evidence" value="ECO:0007669"/>
    <property type="project" value="TreeGrafter"/>
</dbReference>